<evidence type="ECO:0000259" key="1">
    <source>
        <dbReference type="Pfam" id="PF01402"/>
    </source>
</evidence>
<feature type="domain" description="Ribbon-helix-helix protein CopG" evidence="1">
    <location>
        <begin position="7"/>
        <end position="45"/>
    </location>
</feature>
<dbReference type="PANTHER" id="PTHR40688">
    <property type="match status" value="1"/>
</dbReference>
<proteinExistence type="predicted"/>
<dbReference type="Proteomes" id="UP000321523">
    <property type="component" value="Unassembled WGS sequence"/>
</dbReference>
<dbReference type="RefSeq" id="WP_044431919.1">
    <property type="nucleotide sequence ID" value="NZ_BJYZ01000024.1"/>
</dbReference>
<dbReference type="AlphaFoldDB" id="A0A512DWZ4"/>
<sequence length="85" mass="9596">MADSSTVTIRLSSHAKEQLAELADRTRRSRSFLAAEAISAYVERELSIIEKVERGRADVRAGRTTPHDEVMREARTIIEAARTRQ</sequence>
<dbReference type="CDD" id="cd22233">
    <property type="entry name" value="RHH_CopAso-like"/>
    <property type="match status" value="1"/>
</dbReference>
<dbReference type="Gene3D" id="6.20.450.20">
    <property type="match status" value="1"/>
</dbReference>
<evidence type="ECO:0000313" key="3">
    <source>
        <dbReference type="Proteomes" id="UP000321523"/>
    </source>
</evidence>
<dbReference type="InterPro" id="IPR052991">
    <property type="entry name" value="Non-func_TypeII_TA_Antitoxin"/>
</dbReference>
<dbReference type="SUPFAM" id="SSF47598">
    <property type="entry name" value="Ribbon-helix-helix"/>
    <property type="match status" value="1"/>
</dbReference>
<organism evidence="2 3">
    <name type="scientific">Skermanella aerolata</name>
    <dbReference type="NCBI Taxonomy" id="393310"/>
    <lineage>
        <taxon>Bacteria</taxon>
        <taxon>Pseudomonadati</taxon>
        <taxon>Pseudomonadota</taxon>
        <taxon>Alphaproteobacteria</taxon>
        <taxon>Rhodospirillales</taxon>
        <taxon>Azospirillaceae</taxon>
        <taxon>Skermanella</taxon>
    </lineage>
</organism>
<dbReference type="Pfam" id="PF01402">
    <property type="entry name" value="RHH_1"/>
    <property type="match status" value="1"/>
</dbReference>
<keyword evidence="3" id="KW-1185">Reference proteome</keyword>
<gene>
    <name evidence="2" type="ORF">SAE02_51140</name>
</gene>
<dbReference type="GO" id="GO:0006355">
    <property type="term" value="P:regulation of DNA-templated transcription"/>
    <property type="evidence" value="ECO:0007669"/>
    <property type="project" value="InterPro"/>
</dbReference>
<reference evidence="2 3" key="1">
    <citation type="submission" date="2019-07" db="EMBL/GenBank/DDBJ databases">
        <title>Whole genome shotgun sequence of Skermanella aerolata NBRC 106429.</title>
        <authorList>
            <person name="Hosoyama A."/>
            <person name="Uohara A."/>
            <person name="Ohji S."/>
            <person name="Ichikawa N."/>
        </authorList>
    </citation>
    <scope>NUCLEOTIDE SEQUENCE [LARGE SCALE GENOMIC DNA]</scope>
    <source>
        <strain evidence="2 3">NBRC 106429</strain>
    </source>
</reference>
<dbReference type="EMBL" id="BJYZ01000024">
    <property type="protein sequence ID" value="GEO40966.1"/>
    <property type="molecule type" value="Genomic_DNA"/>
</dbReference>
<name>A0A512DWZ4_9PROT</name>
<protein>
    <submittedName>
        <fullName evidence="2">CopG family transcriptional regulator</fullName>
    </submittedName>
</protein>
<evidence type="ECO:0000313" key="2">
    <source>
        <dbReference type="EMBL" id="GEO40966.1"/>
    </source>
</evidence>
<dbReference type="InterPro" id="IPR002145">
    <property type="entry name" value="CopG"/>
</dbReference>
<accession>A0A512DWZ4</accession>
<dbReference type="InterPro" id="IPR010985">
    <property type="entry name" value="Ribbon_hlx_hlx"/>
</dbReference>
<dbReference type="OrthoDB" id="7359471at2"/>
<dbReference type="PANTHER" id="PTHR40688:SF2">
    <property type="entry name" value="RIBBON-HELIX-HELIX PROTEIN COPG DOMAIN-CONTAINING PROTEIN"/>
    <property type="match status" value="1"/>
</dbReference>
<comment type="caution">
    <text evidence="2">The sequence shown here is derived from an EMBL/GenBank/DDBJ whole genome shotgun (WGS) entry which is preliminary data.</text>
</comment>